<proteinExistence type="inferred from homology"/>
<feature type="active site" description="Proton donor/acceptor" evidence="6">
    <location>
        <position position="278"/>
    </location>
</feature>
<dbReference type="CDD" id="cd00854">
    <property type="entry name" value="NagA"/>
    <property type="match status" value="1"/>
</dbReference>
<feature type="binding site" evidence="7">
    <location>
        <position position="255"/>
    </location>
    <ligand>
        <name>substrate</name>
    </ligand>
</feature>
<comment type="cofactor">
    <cofactor evidence="8">
        <name>a divalent metal cation</name>
        <dbReference type="ChEBI" id="CHEBI:60240"/>
    </cofactor>
    <text evidence="8">Binds 1 divalent metal cation per subunit.</text>
</comment>
<evidence type="ECO:0000256" key="6">
    <source>
        <dbReference type="PIRSR" id="PIRSR038994-1"/>
    </source>
</evidence>
<keyword evidence="2 8" id="KW-0479">Metal-binding</keyword>
<dbReference type="Proteomes" id="UP000031830">
    <property type="component" value="Chromosome"/>
</dbReference>
<feature type="binding site" evidence="8">
    <location>
        <position position="220"/>
    </location>
    <ligand>
        <name>Zn(2+)</name>
        <dbReference type="ChEBI" id="CHEBI:29105"/>
    </ligand>
</feature>
<sequence>MQSYIIKGAKIYAHNSFQHKDIVIKNNVISAIDEDIKASEYNLPVIELSSDDYVIPGFIDIHIHGSMGADVMDADVDALHTISKSLYKQGVTSYLATTMTASNDHILRAMNAIKSYNLHQHIESSKIVGVHLEGPFISPGKIGAQNPNYLQHADVAKMASWHNACNNLVKKITIAPEIENAKQVIDFCNNHNIVSSIGHTSCTMAQALEAIDHGCSHATHLFNAMSPIDHRNPGAATALLMSKKVLAELIVDGIHLHPDMVKFTYEIKGSDNIALITDAMSAQCAGEGIFDLGGQKVIVKDGQARLENGVLAGSVLTMNKALENFIKFTNCSLHDAVKLTSTNQANSLGFKKGEIKVGYDADFVVLDKYYQIKQVFN</sequence>
<evidence type="ECO:0000256" key="5">
    <source>
        <dbReference type="PIRNR" id="PIRNR038994"/>
    </source>
</evidence>
<dbReference type="Pfam" id="PF01979">
    <property type="entry name" value="Amidohydro_1"/>
    <property type="match status" value="1"/>
</dbReference>
<organism evidence="10 11">
    <name type="scientific">Francisella philomiragia</name>
    <dbReference type="NCBI Taxonomy" id="28110"/>
    <lineage>
        <taxon>Bacteria</taxon>
        <taxon>Pseudomonadati</taxon>
        <taxon>Pseudomonadota</taxon>
        <taxon>Gammaproteobacteria</taxon>
        <taxon>Thiotrichales</taxon>
        <taxon>Francisellaceae</taxon>
        <taxon>Francisella</taxon>
    </lineage>
</organism>
<feature type="binding site" evidence="7">
    <location>
        <begin position="223"/>
        <end position="224"/>
    </location>
    <ligand>
        <name>substrate</name>
    </ligand>
</feature>
<evidence type="ECO:0000313" key="10">
    <source>
        <dbReference type="EMBL" id="AJI53519.1"/>
    </source>
</evidence>
<dbReference type="EMBL" id="CP009440">
    <property type="protein sequence ID" value="AJI53519.1"/>
    <property type="molecule type" value="Genomic_DNA"/>
</dbReference>
<feature type="binding site" evidence="8">
    <location>
        <position position="199"/>
    </location>
    <ligand>
        <name>Zn(2+)</name>
        <dbReference type="ChEBI" id="CHEBI:29105"/>
    </ligand>
</feature>
<evidence type="ECO:0000313" key="11">
    <source>
        <dbReference type="Proteomes" id="UP000031830"/>
    </source>
</evidence>
<evidence type="ECO:0000256" key="1">
    <source>
        <dbReference type="ARBA" id="ARBA00010716"/>
    </source>
</evidence>
<dbReference type="Gene3D" id="3.20.20.140">
    <property type="entry name" value="Metal-dependent hydrolases"/>
    <property type="match status" value="1"/>
</dbReference>
<dbReference type="NCBIfam" id="TIGR00221">
    <property type="entry name" value="nagA"/>
    <property type="match status" value="1"/>
</dbReference>
<dbReference type="Gene3D" id="2.30.40.10">
    <property type="entry name" value="Urease, subunit C, domain 1"/>
    <property type="match status" value="1"/>
</dbReference>
<dbReference type="EC" id="3.5.1.25" evidence="10"/>
<comment type="similarity">
    <text evidence="1 5">Belongs to the metallo-dependent hydrolases superfamily. NagA family.</text>
</comment>
<dbReference type="FunFam" id="3.20.20.140:FF:000004">
    <property type="entry name" value="N-acetylglucosamine-6-phosphate deacetylase"/>
    <property type="match status" value="1"/>
</dbReference>
<name>A0A0B6CSR5_9GAMM</name>
<dbReference type="SUPFAM" id="SSF51556">
    <property type="entry name" value="Metallo-dependent hydrolases"/>
    <property type="match status" value="1"/>
</dbReference>
<evidence type="ECO:0000256" key="2">
    <source>
        <dbReference type="ARBA" id="ARBA00022723"/>
    </source>
</evidence>
<dbReference type="KEGG" id="fpz:LA55_1208"/>
<evidence type="ECO:0000259" key="9">
    <source>
        <dbReference type="Pfam" id="PF01979"/>
    </source>
</evidence>
<dbReference type="AlphaFoldDB" id="A0A0B6CSR5"/>
<accession>A0A0B6CSR5</accession>
<dbReference type="STRING" id="28110.KU46_1364"/>
<dbReference type="InterPro" id="IPR011059">
    <property type="entry name" value="Metal-dep_hydrolase_composite"/>
</dbReference>
<evidence type="ECO:0000256" key="3">
    <source>
        <dbReference type="ARBA" id="ARBA00022801"/>
    </source>
</evidence>
<dbReference type="PANTHER" id="PTHR11113:SF14">
    <property type="entry name" value="N-ACETYLGLUCOSAMINE-6-PHOSPHATE DEACETYLASE"/>
    <property type="match status" value="1"/>
</dbReference>
<feature type="binding site" evidence="7">
    <location>
        <position position="231"/>
    </location>
    <ligand>
        <name>substrate</name>
    </ligand>
</feature>
<dbReference type="InterPro" id="IPR032466">
    <property type="entry name" value="Metal_Hydrolase"/>
</dbReference>
<dbReference type="PIRSF" id="PIRSF038994">
    <property type="entry name" value="NagA"/>
    <property type="match status" value="1"/>
</dbReference>
<keyword evidence="4 5" id="KW-0119">Carbohydrate metabolism</keyword>
<dbReference type="PANTHER" id="PTHR11113">
    <property type="entry name" value="N-ACETYLGLUCOSAMINE-6-PHOSPHATE DEACETYLASE"/>
    <property type="match status" value="1"/>
</dbReference>
<feature type="binding site" evidence="7">
    <location>
        <position position="144"/>
    </location>
    <ligand>
        <name>substrate</name>
    </ligand>
</feature>
<dbReference type="GO" id="GO:0006046">
    <property type="term" value="P:N-acetylglucosamine catabolic process"/>
    <property type="evidence" value="ECO:0007669"/>
    <property type="project" value="TreeGrafter"/>
</dbReference>
<keyword evidence="3 5" id="KW-0378">Hydrolase</keyword>
<dbReference type="GO" id="GO:0008448">
    <property type="term" value="F:N-acetylglucosamine-6-phosphate deacetylase activity"/>
    <property type="evidence" value="ECO:0007669"/>
    <property type="project" value="UniProtKB-EC"/>
</dbReference>
<evidence type="ECO:0000256" key="7">
    <source>
        <dbReference type="PIRSR" id="PIRSR038994-2"/>
    </source>
</evidence>
<dbReference type="InterPro" id="IPR003764">
    <property type="entry name" value="GlcNAc_6-P_deAcase"/>
</dbReference>
<feature type="binding site" evidence="8">
    <location>
        <position position="133"/>
    </location>
    <ligand>
        <name>Zn(2+)</name>
        <dbReference type="ChEBI" id="CHEBI:29105"/>
    </ligand>
</feature>
<evidence type="ECO:0000256" key="8">
    <source>
        <dbReference type="PIRSR" id="PIRSR038994-3"/>
    </source>
</evidence>
<reference evidence="10 11" key="1">
    <citation type="journal article" date="2015" name="Genome Announc.">
        <title>Genome sequencing of 18 francisella strains to aid in assay development and testing.</title>
        <authorList>
            <person name="Johnson S.L."/>
            <person name="Daligault H.E."/>
            <person name="Davenport K.W."/>
            <person name="Coyne S.R."/>
            <person name="Frey K.G."/>
            <person name="Koroleva G.I."/>
            <person name="Broomall S.M."/>
            <person name="Bishop-Lilly K.A."/>
            <person name="Bruce D.C."/>
            <person name="Chertkov O."/>
            <person name="Freitas T."/>
            <person name="Jaissle J."/>
            <person name="Ladner J.T."/>
            <person name="Rosenzweig C.N."/>
            <person name="Gibbons H.S."/>
            <person name="Palacios G.F."/>
            <person name="Redden C.L."/>
            <person name="Xu Y."/>
            <person name="Minogue T.D."/>
            <person name="Chain P.S."/>
        </authorList>
    </citation>
    <scope>NUCLEOTIDE SEQUENCE [LARGE SCALE GENOMIC DNA]</scope>
    <source>
        <strain evidence="10 11">GA01-2794</strain>
    </source>
</reference>
<evidence type="ECO:0000256" key="4">
    <source>
        <dbReference type="ARBA" id="ARBA00023277"/>
    </source>
</evidence>
<feature type="binding site" evidence="7">
    <location>
        <begin position="311"/>
        <end position="313"/>
    </location>
    <ligand>
        <name>substrate</name>
    </ligand>
</feature>
<dbReference type="OrthoDB" id="9776488at2"/>
<protein>
    <submittedName>
        <fullName evidence="10">N-acetylglucosamine-6-phosphate deacetylase</fullName>
        <ecNumber evidence="10">3.5.1.25</ecNumber>
    </submittedName>
</protein>
<dbReference type="GO" id="GO:0046872">
    <property type="term" value="F:metal ion binding"/>
    <property type="evidence" value="ECO:0007669"/>
    <property type="project" value="UniProtKB-KW"/>
</dbReference>
<dbReference type="InterPro" id="IPR006680">
    <property type="entry name" value="Amidohydro-rel"/>
</dbReference>
<dbReference type="SUPFAM" id="SSF51338">
    <property type="entry name" value="Composite domain of metallo-dependent hydrolases"/>
    <property type="match status" value="1"/>
</dbReference>
<feature type="domain" description="Amidohydrolase-related" evidence="9">
    <location>
        <begin position="53"/>
        <end position="371"/>
    </location>
</feature>
<dbReference type="RefSeq" id="WP_044526343.1">
    <property type="nucleotide sequence ID" value="NZ_CP009440.1"/>
</dbReference>
<gene>
    <name evidence="10" type="primary">nagA</name>
    <name evidence="10" type="ORF">LA55_1208</name>
</gene>